<evidence type="ECO:0000313" key="2">
    <source>
        <dbReference type="EMBL" id="SES92456.1"/>
    </source>
</evidence>
<accession>A0A1I0AE58</accession>
<dbReference type="EMBL" id="FOHK01000003">
    <property type="protein sequence ID" value="SES92456.1"/>
    <property type="molecule type" value="Genomic_DNA"/>
</dbReference>
<evidence type="ECO:0000256" key="1">
    <source>
        <dbReference type="SAM" id="SignalP"/>
    </source>
</evidence>
<evidence type="ECO:0000313" key="3">
    <source>
        <dbReference type="Proteomes" id="UP000199308"/>
    </source>
</evidence>
<sequence length="270" mass="30197">MKLKAVLLALITASSAAAFAEDAPPPPPEEEKPAFTGNVQLGFLYKSGNTHSADLLSGVDIKYDKDRWLSVLDVDLLIKRSTIPDKDTGVESFTTSDQKFTINSQTNYTLNSEKKNYVYGNVWYEQDRFNGFEHQSSASIGWGRHWYETENSSLYADIGPGYKIDEVKAVVDDNGVVVEEAYTAENFIVQTQATYIRKLSDYVEFQQVVNAKIAVKKGENSIFKAQTDIVSTLVSSLQLKFSLVFDYNTEVADGIENLDSQTQVSLLYNF</sequence>
<dbReference type="STRING" id="349064.SAMN05660429_00674"/>
<dbReference type="OrthoDB" id="5292716at2"/>
<dbReference type="Proteomes" id="UP000199308">
    <property type="component" value="Unassembled WGS sequence"/>
</dbReference>
<name>A0A1I0AE58_THASX</name>
<feature type="signal peptide" evidence="1">
    <location>
        <begin position="1"/>
        <end position="20"/>
    </location>
</feature>
<protein>
    <submittedName>
        <fullName evidence="2">Putative salt-induced outer membrane protein YdiY</fullName>
    </submittedName>
</protein>
<organism evidence="2 3">
    <name type="scientific">Thalassotalea agarivorans</name>
    <name type="common">Thalassomonas agarivorans</name>
    <dbReference type="NCBI Taxonomy" id="349064"/>
    <lineage>
        <taxon>Bacteria</taxon>
        <taxon>Pseudomonadati</taxon>
        <taxon>Pseudomonadota</taxon>
        <taxon>Gammaproteobacteria</taxon>
        <taxon>Alteromonadales</taxon>
        <taxon>Colwelliaceae</taxon>
        <taxon>Thalassotalea</taxon>
    </lineage>
</organism>
<keyword evidence="3" id="KW-1185">Reference proteome</keyword>
<feature type="chain" id="PRO_5011434961" evidence="1">
    <location>
        <begin position="21"/>
        <end position="270"/>
    </location>
</feature>
<dbReference type="RefSeq" id="WP_093327687.1">
    <property type="nucleotide sequence ID" value="NZ_FOHK01000003.1"/>
</dbReference>
<reference evidence="2 3" key="1">
    <citation type="submission" date="2016-10" db="EMBL/GenBank/DDBJ databases">
        <authorList>
            <person name="de Groot N.N."/>
        </authorList>
    </citation>
    <scope>NUCLEOTIDE SEQUENCE [LARGE SCALE GENOMIC DNA]</scope>
    <source>
        <strain evidence="2 3">DSM 19706</strain>
    </source>
</reference>
<keyword evidence="1" id="KW-0732">Signal</keyword>
<proteinExistence type="predicted"/>
<gene>
    <name evidence="2" type="ORF">SAMN05660429_00674</name>
</gene>
<dbReference type="InterPro" id="IPR007433">
    <property type="entry name" value="DUF481"/>
</dbReference>
<dbReference type="AlphaFoldDB" id="A0A1I0AE58"/>
<dbReference type="Pfam" id="PF04338">
    <property type="entry name" value="DUF481"/>
    <property type="match status" value="1"/>
</dbReference>